<dbReference type="Gene3D" id="1.10.3380.10">
    <property type="entry name" value="Sec63 N-terminal domain-like domain"/>
    <property type="match status" value="1"/>
</dbReference>
<feature type="compositionally biased region" description="Basic and acidic residues" evidence="1">
    <location>
        <begin position="1"/>
        <end position="12"/>
    </location>
</feature>
<dbReference type="SMART" id="SM00973">
    <property type="entry name" value="Sec63"/>
    <property type="match status" value="1"/>
</dbReference>
<dbReference type="GO" id="GO:0051321">
    <property type="term" value="P:meiotic cell cycle"/>
    <property type="evidence" value="ECO:0007669"/>
    <property type="project" value="UniProtKB-KW"/>
</dbReference>
<feature type="region of interest" description="Disordered" evidence="1">
    <location>
        <begin position="1"/>
        <end position="21"/>
    </location>
</feature>
<dbReference type="SUPFAM" id="SSF158702">
    <property type="entry name" value="Sec63 N-terminal domain-like"/>
    <property type="match status" value="1"/>
</dbReference>
<dbReference type="InterPro" id="IPR014001">
    <property type="entry name" value="Helicase_ATP-bd"/>
</dbReference>
<dbReference type="Gene3D" id="1.10.10.10">
    <property type="entry name" value="Winged helix-like DNA-binding domain superfamily/Winged helix DNA-binding domain"/>
    <property type="match status" value="1"/>
</dbReference>
<evidence type="ECO:0000313" key="4">
    <source>
        <dbReference type="Proteomes" id="UP000243217"/>
    </source>
</evidence>
<reference evidence="3 4" key="1">
    <citation type="journal article" date="2014" name="Genome Biol. Evol.">
        <title>The secreted proteins of Achlya hypogyna and Thraustotheca clavata identify the ancestral oomycete secretome and reveal gene acquisitions by horizontal gene transfer.</title>
        <authorList>
            <person name="Misner I."/>
            <person name="Blouin N."/>
            <person name="Leonard G."/>
            <person name="Richards T.A."/>
            <person name="Lane C.E."/>
        </authorList>
    </citation>
    <scope>NUCLEOTIDE SEQUENCE [LARGE SCALE GENOMIC DNA]</scope>
    <source>
        <strain evidence="3 4">ATCC 34112</strain>
    </source>
</reference>
<sequence>MKRGYYQREEPCKATSKRRRDRTFPIDALSRMMWMGKIAWQTASKVEKSTGKSVEKGCKCYHCERRELSTCFRYTEMNEVQKHVLPPAFQSNGNMVVASPTGSGKTTVFEVAFLQQFMKSSNMERKKALYLAPIKALIHEKLLDWRKRFGRLNLNFCELCDEGDPESNVASADVILSTPEKWDAVTRHYKGVMKCINLLMVDEIYNVADESRGATLEAVVTRMLYSLVSANISNQTMRIIAISATCPNITDIDLTVLPESATSSLAVGVNLPAHLVIIKSTQIYQGSLKSYQEYSAANIQQMLGRAGRPGFGTAVILTTPQLQKHYENMLKYPDTTVVESTLESSLVDFLNVEIMMETVNDISQALTWIEHSFMHIRLQAKKQKQSKSLCMEALRILRDSHRIDRNVKGAILTSTEIGRIQSLQYLKQSTMSSIIEFIDQTCLITISTLLNLVASEAKVLLRHGERTALTKMNDKSLRYRQIGPNGKFTIQNDTMKSNVLLQACMGHISINDEMFAGEMNSCRETAERIARAAFEYAITKALGHASLQCYMLWRSLHVEMWEIAPSTQVLQQVNEITMDDAKRFDLGGIHNLRQLSKASIENIQSILHCSLDHAKEIKTAVSAITMLNLKVIDRLTQADCPLELKIYDELSSSKVHDLTGMKNGYDLLVYNTKSILLFETNIQYTTLLTLNVSKADTIQIYLLNPNYIGLDTHIEWNSTNGSIKKKTQTQATIPQGLILRPPSSNKLYSQSQSKSYSPKKANFSRKQDFPKAPNSPKMLISSLTTANLPHLNQPSFPKVHHIPSEEVSTKEIAAMPNFDWFKFIPTPTEPSLSTKSTKRTLHVVSPDRRLKKTKIHPDLLRGKSDLEVEFLNTIYG</sequence>
<proteinExistence type="predicted"/>
<dbReference type="OrthoDB" id="79052at2759"/>
<evidence type="ECO:0000313" key="3">
    <source>
        <dbReference type="EMBL" id="OQR92235.1"/>
    </source>
</evidence>
<dbReference type="EMBL" id="JNBS01002344">
    <property type="protein sequence ID" value="OQR92235.1"/>
    <property type="molecule type" value="Genomic_DNA"/>
</dbReference>
<protein>
    <submittedName>
        <fullName evidence="3">DEAD/DEAH box helicase</fullName>
    </submittedName>
</protein>
<dbReference type="AlphaFoldDB" id="A0A1V9Z2H5"/>
<keyword evidence="3" id="KW-0547">Nucleotide-binding</keyword>
<feature type="domain" description="Helicase ATP-binding" evidence="2">
    <location>
        <begin position="86"/>
        <end position="264"/>
    </location>
</feature>
<dbReference type="Proteomes" id="UP000243217">
    <property type="component" value="Unassembled WGS sequence"/>
</dbReference>
<feature type="compositionally biased region" description="Low complexity" evidence="1">
    <location>
        <begin position="742"/>
        <end position="760"/>
    </location>
</feature>
<dbReference type="GO" id="GO:0005524">
    <property type="term" value="F:ATP binding"/>
    <property type="evidence" value="ECO:0007669"/>
    <property type="project" value="InterPro"/>
</dbReference>
<dbReference type="Pfam" id="PF02889">
    <property type="entry name" value="Sec63"/>
    <property type="match status" value="1"/>
</dbReference>
<accession>A0A1V9Z2H5</accession>
<dbReference type="InterPro" id="IPR004179">
    <property type="entry name" value="Sec63-dom"/>
</dbReference>
<dbReference type="GO" id="GO:0016787">
    <property type="term" value="F:hydrolase activity"/>
    <property type="evidence" value="ECO:0007669"/>
    <property type="project" value="UniProtKB-KW"/>
</dbReference>
<dbReference type="PROSITE" id="PS51192">
    <property type="entry name" value="HELICASE_ATP_BIND_1"/>
    <property type="match status" value="1"/>
</dbReference>
<evidence type="ECO:0000259" key="2">
    <source>
        <dbReference type="PROSITE" id="PS51192"/>
    </source>
</evidence>
<gene>
    <name evidence="3" type="ORF">THRCLA_22396</name>
</gene>
<dbReference type="Pfam" id="PF00270">
    <property type="entry name" value="DEAD"/>
    <property type="match status" value="1"/>
</dbReference>
<keyword evidence="3" id="KW-0347">Helicase</keyword>
<dbReference type="GO" id="GO:0003676">
    <property type="term" value="F:nucleic acid binding"/>
    <property type="evidence" value="ECO:0007669"/>
    <property type="project" value="InterPro"/>
</dbReference>
<dbReference type="PANTHER" id="PTHR47835:SF3">
    <property type="entry name" value="HELICASE FOR MEIOSIS 1"/>
    <property type="match status" value="1"/>
</dbReference>
<dbReference type="SMART" id="SM00487">
    <property type="entry name" value="DEXDc"/>
    <property type="match status" value="1"/>
</dbReference>
<dbReference type="SUPFAM" id="SSF52540">
    <property type="entry name" value="P-loop containing nucleoside triphosphate hydrolases"/>
    <property type="match status" value="2"/>
</dbReference>
<dbReference type="PANTHER" id="PTHR47835">
    <property type="entry name" value="HFM1, ATP DEPENDENT DNA HELICASE HOMOLOG"/>
    <property type="match status" value="1"/>
</dbReference>
<keyword evidence="3" id="KW-0378">Hydrolase</keyword>
<dbReference type="STRING" id="74557.A0A1V9Z2H5"/>
<dbReference type="InterPro" id="IPR052247">
    <property type="entry name" value="Meiotic_Crossover_Helicase"/>
</dbReference>
<keyword evidence="3" id="KW-0067">ATP-binding</keyword>
<evidence type="ECO:0000256" key="1">
    <source>
        <dbReference type="SAM" id="MobiDB-lite"/>
    </source>
</evidence>
<feature type="region of interest" description="Disordered" evidence="1">
    <location>
        <begin position="740"/>
        <end position="774"/>
    </location>
</feature>
<comment type="caution">
    <text evidence="3">The sequence shown here is derived from an EMBL/GenBank/DDBJ whole genome shotgun (WGS) entry which is preliminary data.</text>
</comment>
<dbReference type="GO" id="GO:0043138">
    <property type="term" value="F:3'-5' DNA helicase activity"/>
    <property type="evidence" value="ECO:0007669"/>
    <property type="project" value="UniProtKB-EC"/>
</dbReference>
<name>A0A1V9Z2H5_9STRA</name>
<dbReference type="InterPro" id="IPR011545">
    <property type="entry name" value="DEAD/DEAH_box_helicase_dom"/>
</dbReference>
<dbReference type="InterPro" id="IPR036388">
    <property type="entry name" value="WH-like_DNA-bd_sf"/>
</dbReference>
<organism evidence="3 4">
    <name type="scientific">Thraustotheca clavata</name>
    <dbReference type="NCBI Taxonomy" id="74557"/>
    <lineage>
        <taxon>Eukaryota</taxon>
        <taxon>Sar</taxon>
        <taxon>Stramenopiles</taxon>
        <taxon>Oomycota</taxon>
        <taxon>Saprolegniomycetes</taxon>
        <taxon>Saprolegniales</taxon>
        <taxon>Achlyaceae</taxon>
        <taxon>Thraustotheca</taxon>
    </lineage>
</organism>
<dbReference type="InterPro" id="IPR027417">
    <property type="entry name" value="P-loop_NTPase"/>
</dbReference>
<dbReference type="Gene3D" id="3.40.50.300">
    <property type="entry name" value="P-loop containing nucleotide triphosphate hydrolases"/>
    <property type="match status" value="2"/>
</dbReference>
<keyword evidence="4" id="KW-1185">Reference proteome</keyword>